<evidence type="ECO:0000313" key="7">
    <source>
        <dbReference type="EMBL" id="GKS82271.1"/>
    </source>
</evidence>
<feature type="compositionally biased region" description="Polar residues" evidence="5">
    <location>
        <begin position="367"/>
        <end position="376"/>
    </location>
</feature>
<feature type="compositionally biased region" description="Low complexity" evidence="5">
    <location>
        <begin position="377"/>
        <end position="393"/>
    </location>
</feature>
<dbReference type="Gene3D" id="1.10.530.10">
    <property type="match status" value="1"/>
</dbReference>
<feature type="compositionally biased region" description="Low complexity" evidence="5">
    <location>
        <begin position="520"/>
        <end position="531"/>
    </location>
</feature>
<feature type="region of interest" description="Disordered" evidence="5">
    <location>
        <begin position="365"/>
        <end position="398"/>
    </location>
</feature>
<evidence type="ECO:0000256" key="4">
    <source>
        <dbReference type="ARBA" id="ARBA00032108"/>
    </source>
</evidence>
<dbReference type="InterPro" id="IPR018392">
    <property type="entry name" value="LysM"/>
</dbReference>
<dbReference type="Pfam" id="PF01832">
    <property type="entry name" value="Glucosaminidase"/>
    <property type="match status" value="1"/>
</dbReference>
<comment type="caution">
    <text evidence="7">The sequence shown here is derived from an EMBL/GenBank/DDBJ whole genome shotgun (WGS) entry which is preliminary data.</text>
</comment>
<feature type="region of interest" description="Disordered" evidence="5">
    <location>
        <begin position="56"/>
        <end position="122"/>
    </location>
</feature>
<reference evidence="7" key="1">
    <citation type="journal article" date="2022" name="Int. J. Syst. Evol. Microbiol.">
        <title>A novel species of lactic acid bacteria, Ligilactobacillus pabuli sp. nov., isolated from alfalfa silage.</title>
        <authorList>
            <person name="Tohno M."/>
            <person name="Tanizawa Y."/>
            <person name="Sawada H."/>
            <person name="Sakamoto M."/>
            <person name="Ohkuma M."/>
            <person name="Kobayashi H."/>
        </authorList>
    </citation>
    <scope>NUCLEOTIDE SEQUENCE</scope>
    <source>
        <strain evidence="7">AF129</strain>
    </source>
</reference>
<feature type="compositionally biased region" description="Polar residues" evidence="5">
    <location>
        <begin position="56"/>
        <end position="66"/>
    </location>
</feature>
<keyword evidence="3" id="KW-0081">Bacteriolytic enzyme</keyword>
<evidence type="ECO:0000256" key="5">
    <source>
        <dbReference type="SAM" id="MobiDB-lite"/>
    </source>
</evidence>
<comment type="similarity">
    <text evidence="1">Belongs to the glycosyl hydrolase 73 family.</text>
</comment>
<name>A0ABQ5JPI7_9LACO</name>
<dbReference type="Gene3D" id="4.10.80.30">
    <property type="entry name" value="DNA polymerase, domain 6"/>
    <property type="match status" value="1"/>
</dbReference>
<gene>
    <name evidence="7" type="ORF">LPAF129_19570</name>
</gene>
<evidence type="ECO:0000256" key="2">
    <source>
        <dbReference type="ARBA" id="ARBA00022529"/>
    </source>
</evidence>
<dbReference type="InterPro" id="IPR002901">
    <property type="entry name" value="MGlyc_endo_b_GlcNAc-like_dom"/>
</dbReference>
<feature type="region of interest" description="Disordered" evidence="5">
    <location>
        <begin position="580"/>
        <end position="607"/>
    </location>
</feature>
<evidence type="ECO:0000259" key="6">
    <source>
        <dbReference type="PROSITE" id="PS51782"/>
    </source>
</evidence>
<keyword evidence="8" id="KW-1185">Reference proteome</keyword>
<feature type="region of interest" description="Disordered" evidence="5">
    <location>
        <begin position="438"/>
        <end position="464"/>
    </location>
</feature>
<dbReference type="Pfam" id="PF01476">
    <property type="entry name" value="LysM"/>
    <property type="match status" value="6"/>
</dbReference>
<dbReference type="CDD" id="cd00118">
    <property type="entry name" value="LysM"/>
    <property type="match status" value="6"/>
</dbReference>
<feature type="compositionally biased region" description="Low complexity" evidence="5">
    <location>
        <begin position="445"/>
        <end position="460"/>
    </location>
</feature>
<feature type="region of interest" description="Disordered" evidence="5">
    <location>
        <begin position="284"/>
        <end position="323"/>
    </location>
</feature>
<accession>A0ABQ5JPI7</accession>
<dbReference type="Gene3D" id="3.10.350.10">
    <property type="entry name" value="LysM domain"/>
    <property type="match status" value="6"/>
</dbReference>
<sequence>MKKRKDRIEQEKALQFTEKFKSVKKATTYIGTTVLMGTAGVGLNRTKALADSTVQVENGQGDPNHNAQATATQQTAGTTQTPQAQNAKQAPTTQQTTPQATPSAQSTQVQGPAVQAQGSDENSLLRVAPTTFGSAEGFIAQIAQSAMQVAQQRGLYASMMIAQAGLESGWGGSLLSTQANNLFGVKWSGSGQYVEMPTNEYYGGQTHRVMAKFQRYSSYAESLNRYADLIQGHFPKSTLSAATVEQATVNLAHGVYGTYATDPGYAASLQRVINVYGLKQYDSKTSGSSTSTTLPNANSGQTSQPTQTSTGNNNANHAANGNYTVRKGDNLYRIAKNHGMKLQQLKELNHLTSDDLQVGQKLMVNGAGNSKPAQNTAKPSQPAKPAKPQVKGQTYKVKSKDSLWSISQKFQTTVPNLRKWNNLSSDIIFAEQTLVVSDKPATSTPSRPQQPSKPAAQPKPVGTSHATYQVQAGDTLWSIAHSHHLTVDQVKAFNHLNSNLINQGQKLVLGQSSGTVQNTPKPQAPAKKPAASTGTYTVKSGDSLWSIATAHQMSVGALKSANHLSADLITVGQKLKVNAATAPAKQSNQHKQPAHKAAKPQASAPTGSYVVKKSDSLWSIANAHNTTIAKLREWNHLTGSVIYIGQKLKVQGHVSVNTAAHKTTGKVSGQKTYTVQKQDSLWRIATRNQLTVNQLKALNHLVSDTIYVGQTLRLK</sequence>
<dbReference type="SMART" id="SM00257">
    <property type="entry name" value="LysM"/>
    <property type="match status" value="6"/>
</dbReference>
<keyword evidence="2" id="KW-0929">Antimicrobial</keyword>
<organism evidence="7 8">
    <name type="scientific">Ligilactobacillus pabuli</name>
    <dbReference type="NCBI Taxonomy" id="2886039"/>
    <lineage>
        <taxon>Bacteria</taxon>
        <taxon>Bacillati</taxon>
        <taxon>Bacillota</taxon>
        <taxon>Bacilli</taxon>
        <taxon>Lactobacillales</taxon>
        <taxon>Lactobacillaceae</taxon>
        <taxon>Ligilactobacillus</taxon>
    </lineage>
</organism>
<dbReference type="PROSITE" id="PS51782">
    <property type="entry name" value="LYSM"/>
    <property type="match status" value="6"/>
</dbReference>
<evidence type="ECO:0000313" key="8">
    <source>
        <dbReference type="Proteomes" id="UP001055149"/>
    </source>
</evidence>
<dbReference type="PANTHER" id="PTHR33734:SF22">
    <property type="entry name" value="MEMBRANE-BOUND LYTIC MUREIN TRANSGLYCOSYLASE D"/>
    <property type="match status" value="1"/>
</dbReference>
<dbReference type="InterPro" id="IPR036779">
    <property type="entry name" value="LysM_dom_sf"/>
</dbReference>
<protein>
    <recommendedName>
        <fullName evidence="4">Peptidoglycan hydrolase</fullName>
    </recommendedName>
</protein>
<feature type="domain" description="LysM" evidence="6">
    <location>
        <begin position="393"/>
        <end position="436"/>
    </location>
</feature>
<dbReference type="PRINTS" id="PR01002">
    <property type="entry name" value="FLGFLGJ"/>
</dbReference>
<feature type="domain" description="LysM" evidence="6">
    <location>
        <begin position="607"/>
        <end position="650"/>
    </location>
</feature>
<feature type="domain" description="LysM" evidence="6">
    <location>
        <begin position="671"/>
        <end position="714"/>
    </location>
</feature>
<feature type="domain" description="LysM" evidence="6">
    <location>
        <begin position="321"/>
        <end position="364"/>
    </location>
</feature>
<dbReference type="Proteomes" id="UP001055149">
    <property type="component" value="Unassembled WGS sequence"/>
</dbReference>
<evidence type="ECO:0000256" key="1">
    <source>
        <dbReference type="ARBA" id="ARBA00010266"/>
    </source>
</evidence>
<dbReference type="PANTHER" id="PTHR33734">
    <property type="entry name" value="LYSM DOMAIN-CONTAINING GPI-ANCHORED PROTEIN 2"/>
    <property type="match status" value="1"/>
</dbReference>
<proteinExistence type="inferred from homology"/>
<feature type="domain" description="LysM" evidence="6">
    <location>
        <begin position="466"/>
        <end position="509"/>
    </location>
</feature>
<dbReference type="SMART" id="SM00047">
    <property type="entry name" value="LYZ2"/>
    <property type="match status" value="1"/>
</dbReference>
<dbReference type="EMBL" id="BQXH01000024">
    <property type="protein sequence ID" value="GKS82271.1"/>
    <property type="molecule type" value="Genomic_DNA"/>
</dbReference>
<feature type="region of interest" description="Disordered" evidence="5">
    <location>
        <begin position="512"/>
        <end position="534"/>
    </location>
</feature>
<feature type="compositionally biased region" description="Low complexity" evidence="5">
    <location>
        <begin position="67"/>
        <end position="108"/>
    </location>
</feature>
<dbReference type="RefSeq" id="WP_244056721.1">
    <property type="nucleotide sequence ID" value="NZ_BQXH01000024.1"/>
</dbReference>
<feature type="compositionally biased region" description="Low complexity" evidence="5">
    <location>
        <begin position="284"/>
        <end position="322"/>
    </location>
</feature>
<dbReference type="SUPFAM" id="SSF54106">
    <property type="entry name" value="LysM domain"/>
    <property type="match status" value="6"/>
</dbReference>
<evidence type="ECO:0000256" key="3">
    <source>
        <dbReference type="ARBA" id="ARBA00022638"/>
    </source>
</evidence>
<feature type="domain" description="LysM" evidence="6">
    <location>
        <begin position="534"/>
        <end position="577"/>
    </location>
</feature>